<evidence type="ECO:0000313" key="19">
    <source>
        <dbReference type="EMBL" id="KAJ9637395.1"/>
    </source>
</evidence>
<evidence type="ECO:0000256" key="13">
    <source>
        <dbReference type="ARBA" id="ARBA00023295"/>
    </source>
</evidence>
<feature type="domain" description="Zn(2)-C6 fungal-type" evidence="17">
    <location>
        <begin position="34"/>
        <end position="66"/>
    </location>
</feature>
<dbReference type="GO" id="GO:0003677">
    <property type="term" value="F:DNA binding"/>
    <property type="evidence" value="ECO:0007669"/>
    <property type="project" value="UniProtKB-KW"/>
</dbReference>
<evidence type="ECO:0000256" key="9">
    <source>
        <dbReference type="ARBA" id="ARBA00023163"/>
    </source>
</evidence>
<dbReference type="PROSITE" id="PS50048">
    <property type="entry name" value="ZN2_CY6_FUNGAL_2"/>
    <property type="match status" value="1"/>
</dbReference>
<keyword evidence="8" id="KW-0238">DNA-binding</keyword>
<dbReference type="SMART" id="SM00066">
    <property type="entry name" value="GAL4"/>
    <property type="match status" value="1"/>
</dbReference>
<dbReference type="GO" id="GO:0006351">
    <property type="term" value="P:DNA-templated transcription"/>
    <property type="evidence" value="ECO:0007669"/>
    <property type="project" value="InterPro"/>
</dbReference>
<dbReference type="Pfam" id="PF04082">
    <property type="entry name" value="Fungal_trans"/>
    <property type="match status" value="1"/>
</dbReference>
<evidence type="ECO:0000256" key="6">
    <source>
        <dbReference type="ARBA" id="ARBA00023001"/>
    </source>
</evidence>
<dbReference type="Pfam" id="PF00933">
    <property type="entry name" value="Glyco_hydro_3"/>
    <property type="match status" value="1"/>
</dbReference>
<dbReference type="InterPro" id="IPR037524">
    <property type="entry name" value="PA14/GLEYA"/>
</dbReference>
<evidence type="ECO:0000256" key="15">
    <source>
        <dbReference type="RuleBase" id="RU361161"/>
    </source>
</evidence>
<feature type="region of interest" description="Disordered" evidence="16">
    <location>
        <begin position="1"/>
        <end position="25"/>
    </location>
</feature>
<evidence type="ECO:0000256" key="8">
    <source>
        <dbReference type="ARBA" id="ARBA00023125"/>
    </source>
</evidence>
<reference evidence="19" key="1">
    <citation type="submission" date="2022-10" db="EMBL/GenBank/DDBJ databases">
        <title>Culturing micro-colonial fungi from biological soil crusts in the Mojave desert and describing Neophaeococcomyces mojavensis, and introducing the new genera and species Taxawa tesnikishii.</title>
        <authorList>
            <person name="Kurbessoian T."/>
            <person name="Stajich J.E."/>
        </authorList>
    </citation>
    <scope>NUCLEOTIDE SEQUENCE</scope>
    <source>
        <strain evidence="19">TK_35</strain>
    </source>
</reference>
<protein>
    <recommendedName>
        <fullName evidence="15">beta-glucosidase</fullName>
        <ecNumber evidence="15">3.2.1.21</ecNumber>
    </recommendedName>
</protein>
<comment type="caution">
    <text evidence="19">The sequence shown here is derived from an EMBL/GenBank/DDBJ whole genome shotgun (WGS) entry which is preliminary data.</text>
</comment>
<feature type="region of interest" description="Disordered" evidence="16">
    <location>
        <begin position="68"/>
        <end position="89"/>
    </location>
</feature>
<dbReference type="GO" id="GO:0008422">
    <property type="term" value="F:beta-glucosidase activity"/>
    <property type="evidence" value="ECO:0007669"/>
    <property type="project" value="UniProtKB-EC"/>
</dbReference>
<dbReference type="InterPro" id="IPR050288">
    <property type="entry name" value="Cellulose_deg_GH3"/>
</dbReference>
<evidence type="ECO:0000256" key="12">
    <source>
        <dbReference type="ARBA" id="ARBA00023277"/>
    </source>
</evidence>
<keyword evidence="9" id="KW-0804">Transcription</keyword>
<dbReference type="SMART" id="SM01217">
    <property type="entry name" value="Fn3_like"/>
    <property type="match status" value="1"/>
</dbReference>
<dbReference type="Gene3D" id="2.60.40.10">
    <property type="entry name" value="Immunoglobulins"/>
    <property type="match status" value="1"/>
</dbReference>
<comment type="catalytic activity">
    <reaction evidence="1 15">
        <text>Hydrolysis of terminal, non-reducing beta-D-glucosyl residues with release of beta-D-glucose.</text>
        <dbReference type="EC" id="3.2.1.21"/>
    </reaction>
</comment>
<keyword evidence="14 15" id="KW-0624">Polysaccharide degradation</keyword>
<name>A0AA38Y7X6_9EURO</name>
<dbReference type="Gene3D" id="2.60.120.260">
    <property type="entry name" value="Galactose-binding domain-like"/>
    <property type="match status" value="1"/>
</dbReference>
<dbReference type="PANTHER" id="PTHR42715">
    <property type="entry name" value="BETA-GLUCOSIDASE"/>
    <property type="match status" value="1"/>
</dbReference>
<evidence type="ECO:0000256" key="1">
    <source>
        <dbReference type="ARBA" id="ARBA00000448"/>
    </source>
</evidence>
<dbReference type="InterPro" id="IPR013783">
    <property type="entry name" value="Ig-like_fold"/>
</dbReference>
<dbReference type="InterPro" id="IPR002772">
    <property type="entry name" value="Glyco_hydro_3_C"/>
</dbReference>
<dbReference type="Pfam" id="PF14310">
    <property type="entry name" value="Fn3-like"/>
    <property type="match status" value="1"/>
</dbReference>
<dbReference type="CDD" id="cd00067">
    <property type="entry name" value="GAL4"/>
    <property type="match status" value="1"/>
</dbReference>
<evidence type="ECO:0000256" key="4">
    <source>
        <dbReference type="ARBA" id="ARBA00022723"/>
    </source>
</evidence>
<keyword evidence="4" id="KW-0479">Metal-binding</keyword>
<dbReference type="SUPFAM" id="SSF52279">
    <property type="entry name" value="Beta-D-glucan exohydrolase, C-terminal domain"/>
    <property type="match status" value="1"/>
</dbReference>
<evidence type="ECO:0000259" key="17">
    <source>
        <dbReference type="PROSITE" id="PS50048"/>
    </source>
</evidence>
<dbReference type="InterPro" id="IPR036864">
    <property type="entry name" value="Zn2-C6_fun-type_DNA-bd_sf"/>
</dbReference>
<evidence type="ECO:0000259" key="18">
    <source>
        <dbReference type="PROSITE" id="PS51820"/>
    </source>
</evidence>
<organism evidence="19 20">
    <name type="scientific">Knufia peltigerae</name>
    <dbReference type="NCBI Taxonomy" id="1002370"/>
    <lineage>
        <taxon>Eukaryota</taxon>
        <taxon>Fungi</taxon>
        <taxon>Dikarya</taxon>
        <taxon>Ascomycota</taxon>
        <taxon>Pezizomycotina</taxon>
        <taxon>Eurotiomycetes</taxon>
        <taxon>Chaetothyriomycetidae</taxon>
        <taxon>Chaetothyriales</taxon>
        <taxon>Trichomeriaceae</taxon>
        <taxon>Knufia</taxon>
    </lineage>
</organism>
<evidence type="ECO:0000256" key="2">
    <source>
        <dbReference type="ARBA" id="ARBA00004987"/>
    </source>
</evidence>
<dbReference type="PROSITE" id="PS00463">
    <property type="entry name" value="ZN2_CY6_FUNGAL_1"/>
    <property type="match status" value="1"/>
</dbReference>
<dbReference type="InterPro" id="IPR007219">
    <property type="entry name" value="XnlR_reg_dom"/>
</dbReference>
<dbReference type="GO" id="GO:0030245">
    <property type="term" value="P:cellulose catabolic process"/>
    <property type="evidence" value="ECO:0007669"/>
    <property type="project" value="UniProtKB-KW"/>
</dbReference>
<dbReference type="SUPFAM" id="SSF57701">
    <property type="entry name" value="Zn2/Cys6 DNA-binding domain"/>
    <property type="match status" value="1"/>
</dbReference>
<dbReference type="InterPro" id="IPR011658">
    <property type="entry name" value="PA14_dom"/>
</dbReference>
<feature type="domain" description="PA14" evidence="18">
    <location>
        <begin position="840"/>
        <end position="1002"/>
    </location>
</feature>
<evidence type="ECO:0000256" key="16">
    <source>
        <dbReference type="SAM" id="MobiDB-lite"/>
    </source>
</evidence>
<dbReference type="SUPFAM" id="SSF51445">
    <property type="entry name" value="(Trans)glycosidases"/>
    <property type="match status" value="1"/>
</dbReference>
<keyword evidence="5 15" id="KW-0378">Hydrolase</keyword>
<feature type="compositionally biased region" description="Basic and acidic residues" evidence="16">
    <location>
        <begin position="74"/>
        <end position="89"/>
    </location>
</feature>
<evidence type="ECO:0000256" key="14">
    <source>
        <dbReference type="ARBA" id="ARBA00023326"/>
    </source>
</evidence>
<keyword evidence="7" id="KW-0805">Transcription regulation</keyword>
<dbReference type="SMART" id="SM00758">
    <property type="entry name" value="PA14"/>
    <property type="match status" value="1"/>
</dbReference>
<dbReference type="PROSITE" id="PS00775">
    <property type="entry name" value="GLYCOSYL_HYDROL_F3"/>
    <property type="match status" value="1"/>
</dbReference>
<keyword evidence="13 15" id="KW-0326">Glycosidase</keyword>
<dbReference type="PANTHER" id="PTHR42715:SF27">
    <property type="entry name" value="BETA-GLUCOSIDASE-RELATED"/>
    <property type="match status" value="1"/>
</dbReference>
<keyword evidence="10" id="KW-0325">Glycoprotein</keyword>
<dbReference type="InterPro" id="IPR001138">
    <property type="entry name" value="Zn2Cys6_DnaBD"/>
</dbReference>
<dbReference type="SMART" id="SM00906">
    <property type="entry name" value="Fungal_trans"/>
    <property type="match status" value="1"/>
</dbReference>
<dbReference type="InterPro" id="IPR001764">
    <property type="entry name" value="Glyco_hydro_3_N"/>
</dbReference>
<dbReference type="InterPro" id="IPR036962">
    <property type="entry name" value="Glyco_hydro_3_N_sf"/>
</dbReference>
<proteinExistence type="inferred from homology"/>
<keyword evidence="11" id="KW-0539">Nucleus</keyword>
<evidence type="ECO:0000256" key="5">
    <source>
        <dbReference type="ARBA" id="ARBA00022801"/>
    </source>
</evidence>
<keyword evidence="20" id="KW-1185">Reference proteome</keyword>
<dbReference type="EMBL" id="JAPDRN010000025">
    <property type="protein sequence ID" value="KAJ9637395.1"/>
    <property type="molecule type" value="Genomic_DNA"/>
</dbReference>
<evidence type="ECO:0000256" key="10">
    <source>
        <dbReference type="ARBA" id="ARBA00023180"/>
    </source>
</evidence>
<dbReference type="InterPro" id="IPR026891">
    <property type="entry name" value="Fn3-like"/>
</dbReference>
<dbReference type="FunFam" id="2.60.40.10:FF:000495">
    <property type="entry name" value="Periplasmic beta-glucosidase"/>
    <property type="match status" value="1"/>
</dbReference>
<evidence type="ECO:0000256" key="11">
    <source>
        <dbReference type="ARBA" id="ARBA00023242"/>
    </source>
</evidence>
<dbReference type="Pfam" id="PF01915">
    <property type="entry name" value="Glyco_hydro_3_C"/>
    <property type="match status" value="1"/>
</dbReference>
<dbReference type="Proteomes" id="UP001172681">
    <property type="component" value="Unassembled WGS sequence"/>
</dbReference>
<dbReference type="Gene3D" id="3.20.20.300">
    <property type="entry name" value="Glycoside hydrolase, family 3, N-terminal domain"/>
    <property type="match status" value="2"/>
</dbReference>
<keyword evidence="6" id="KW-0136">Cellulose degradation</keyword>
<dbReference type="InterPro" id="IPR017853">
    <property type="entry name" value="GH"/>
</dbReference>
<dbReference type="GO" id="GO:0008270">
    <property type="term" value="F:zinc ion binding"/>
    <property type="evidence" value="ECO:0007669"/>
    <property type="project" value="InterPro"/>
</dbReference>
<dbReference type="EC" id="3.2.1.21" evidence="15"/>
<dbReference type="CDD" id="cd12148">
    <property type="entry name" value="fungal_TF_MHR"/>
    <property type="match status" value="1"/>
</dbReference>
<dbReference type="GO" id="GO:0000981">
    <property type="term" value="F:DNA-binding transcription factor activity, RNA polymerase II-specific"/>
    <property type="evidence" value="ECO:0007669"/>
    <property type="project" value="InterPro"/>
</dbReference>
<comment type="pathway">
    <text evidence="2 15">Glycan metabolism; cellulose degradation.</text>
</comment>
<dbReference type="InterPro" id="IPR019800">
    <property type="entry name" value="Glyco_hydro_3_AS"/>
</dbReference>
<gene>
    <name evidence="19" type="primary">BGL1_2</name>
    <name evidence="19" type="ORF">H2204_004819</name>
</gene>
<dbReference type="InterPro" id="IPR036881">
    <property type="entry name" value="Glyco_hydro_3_C_sf"/>
</dbReference>
<dbReference type="PRINTS" id="PR00133">
    <property type="entry name" value="GLHYDRLASE3"/>
</dbReference>
<keyword evidence="12 15" id="KW-0119">Carbohydrate metabolism</keyword>
<evidence type="ECO:0000313" key="20">
    <source>
        <dbReference type="Proteomes" id="UP001172681"/>
    </source>
</evidence>
<evidence type="ECO:0000256" key="3">
    <source>
        <dbReference type="ARBA" id="ARBA00005336"/>
    </source>
</evidence>
<accession>A0AA38Y7X6</accession>
<evidence type="ECO:0000256" key="7">
    <source>
        <dbReference type="ARBA" id="ARBA00023015"/>
    </source>
</evidence>
<dbReference type="PROSITE" id="PS51820">
    <property type="entry name" value="PA14"/>
    <property type="match status" value="1"/>
</dbReference>
<comment type="similarity">
    <text evidence="3 15">Belongs to the glycosyl hydrolase 3 family.</text>
</comment>
<sequence length="1281" mass="142253">MSISSQSAREESRSLAGSPPLLTKRPYRSKKIQPCDLCRARKVACTMEIGAASCSLCSRKALSCTFQSHPKAKSRPDNRPTTRTPQEPDHVALKIRFLARTGVASSEPTPTHLWFNQTMNMKGHTCFYAGVSGDQGPDLLRHLNFNERDIFGNSSWSAWRVYPHVHDPVYFTIFPESNLDPHCDMYHNSKIEQMLGPFVPGLVDLYYTYVHPSYPLLEPKEELLGRIEGGQVRSSLLSCVYHLAIHFWTKSTELRQQAIPHHLDFWNDIFVALTIETRTPNLDTIRGLLLYMQLPSRFVKEPNKPGQWPLSCLLAGVAQDLGLHIDPSDWRIPPAERKARRILWWAVHAHITWTAHFLGRPSNLSSMSSDVKPLVVDDFTDESLMIHLGHLASARVFIAFSNLSCILEDVLRRLCTTTSTEHEHRLSSSTAAQEIWERMFDFKEKMDALIVDLPESGSGRNNICGMRRRGFTNILLPQKRINMLQKELHDNPFFGGAPLPPKTLDVDAVMKELSMQEKIQLLSGVDNWHLKEIKRLGIPAIRVSDGPNGIRGTKMFNGSPAACLPCGTALAATWDMDMIRRGGELQAREAIAKGVSVILGPTINTQRSPMGGRSFESFSEDPVLAGATAAATIQGIQSKGLSTVIKHFVCNDQEHERMKQDSRVSARALREIYMLPFQIALRLSKPWAFMSSYNRVNGIHASEDPWLLGDVLRGEWGFDGLVMSDWTGTYSTAEAIKAGLDLEMPGPSLMRASLVNHALVCGKLSKDDIDICVRRVLQFINRVIPLGIPSHAPERTIDTKETAAELRSLASSSIVLLRNEGRVDYTVGCASGSKPALITNMIPELRMSAYNAPSQDTSRQKLDEMTIKTSDLFFFDYCPPLPMSHHGAWYADITGTLIADVTGEYLFSISVAGTARLFVDGTLVVDAASHQTAGGTFFGHGTGEILGRINLVKSQPYKVMVEFGSIATSLLQTHSIESTTGGGIRIGCAYQLNAEEEIRNAVRIAKHVDQVAIIAGLNSDIESEGYDREEFGLPGHADRLIREVAAANPNTAVVVQSGSPVAMPWMQLAPAIVHAWYGGNETGNAIADILFGDVNPAGKLPLTFPVRLEDTPTYLNFGSERGRTLYGEDVFVGYRFYEKSNRRVLFPFGHGLSYTEFKIGKLNIYTSEKEDTITVSISVQNLGSRAGAYVAQVYISQRQPSVARPIKELKGFTKVFLESGEEKTGTISMSFKYATSFWDEQKNAWAMEKDTFDVLIGSSSYDKESLSTSFEVSENKWWSGI</sequence>